<reference evidence="1" key="1">
    <citation type="submission" date="2021-06" db="EMBL/GenBank/DDBJ databases">
        <title>Elioraea tepida, sp. nov., a moderately thermophilic aerobic anoxygenic phototrophic bacterium isolated from an alkaline siliceous hot spring mat community in Yellowstone National Park, WY, USA.</title>
        <authorList>
            <person name="Saini M.K."/>
            <person name="Yoshida S."/>
            <person name="Sebastian A."/>
            <person name="Hirose S."/>
            <person name="Hara E."/>
            <person name="Tamaki H."/>
            <person name="Soulier N.T."/>
            <person name="Albert I."/>
            <person name="Hanada S."/>
            <person name="Bryant D.A."/>
            <person name="Tank M."/>
        </authorList>
    </citation>
    <scope>NUCLEOTIDE SEQUENCE</scope>
    <source>
        <strain evidence="1">MS-P2</strain>
    </source>
</reference>
<dbReference type="Proteomes" id="UP000694001">
    <property type="component" value="Chromosome"/>
</dbReference>
<dbReference type="KEGG" id="elio:KO353_06885"/>
<dbReference type="RefSeq" id="WP_218286964.1">
    <property type="nucleotide sequence ID" value="NZ_CP076448.1"/>
</dbReference>
<proteinExistence type="predicted"/>
<dbReference type="GO" id="GO:0015035">
    <property type="term" value="F:protein-disulfide reductase activity"/>
    <property type="evidence" value="ECO:0007669"/>
    <property type="project" value="InterPro"/>
</dbReference>
<dbReference type="PANTHER" id="PTHR34290">
    <property type="entry name" value="SI:CH73-390P7.2"/>
    <property type="match status" value="1"/>
</dbReference>
<dbReference type="PANTHER" id="PTHR34290:SF2">
    <property type="entry name" value="OS04G0668800 PROTEIN"/>
    <property type="match status" value="1"/>
</dbReference>
<evidence type="ECO:0000313" key="2">
    <source>
        <dbReference type="Proteomes" id="UP000694001"/>
    </source>
</evidence>
<keyword evidence="2" id="KW-1185">Reference proteome</keyword>
<gene>
    <name evidence="1" type="ORF">KO353_06885</name>
</gene>
<organism evidence="1 2">
    <name type="scientific">Elioraea tepida</name>
    <dbReference type="NCBI Taxonomy" id="2843330"/>
    <lineage>
        <taxon>Bacteria</taxon>
        <taxon>Pseudomonadati</taxon>
        <taxon>Pseudomonadota</taxon>
        <taxon>Alphaproteobacteria</taxon>
        <taxon>Acetobacterales</taxon>
        <taxon>Elioraeaceae</taxon>
        <taxon>Elioraea</taxon>
    </lineage>
</organism>
<dbReference type="InterPro" id="IPR007263">
    <property type="entry name" value="DCC1-like"/>
</dbReference>
<evidence type="ECO:0000313" key="1">
    <source>
        <dbReference type="EMBL" id="QXM25913.1"/>
    </source>
</evidence>
<dbReference type="AlphaFoldDB" id="A0A975YKW6"/>
<dbReference type="InterPro" id="IPR044691">
    <property type="entry name" value="DCC1_Trx"/>
</dbReference>
<accession>A0A975YKW6</accession>
<name>A0A975YKW6_9PROT</name>
<sequence>MDTTRPAATVYYDGACPLCRREIAHYRSRAGAEAIAWVDVSSCPPEALGPGLEREAALARMHVRASDGTLVSGARAFAAIWSALPGFRLLGRLAASRPVAPVAELAYRVFLLLRRAWRRPPRRPGPG</sequence>
<protein>
    <submittedName>
        <fullName evidence="1">DUF393 domain-containing protein</fullName>
    </submittedName>
</protein>
<dbReference type="Pfam" id="PF04134">
    <property type="entry name" value="DCC1-like"/>
    <property type="match status" value="1"/>
</dbReference>
<dbReference type="EMBL" id="CP076448">
    <property type="protein sequence ID" value="QXM25913.1"/>
    <property type="molecule type" value="Genomic_DNA"/>
</dbReference>